<dbReference type="Proteomes" id="UP000192408">
    <property type="component" value="Unassembled WGS sequence"/>
</dbReference>
<dbReference type="AlphaFoldDB" id="A0A1W1UME8"/>
<gene>
    <name evidence="1" type="ORF">SAMN05660772_02051</name>
</gene>
<accession>A0A1W1UME8</accession>
<evidence type="ECO:0008006" key="3">
    <source>
        <dbReference type="Google" id="ProtNLM"/>
    </source>
</evidence>
<protein>
    <recommendedName>
        <fullName evidence="3">DUF3158 family protein</fullName>
    </recommendedName>
</protein>
<organism evidence="1 2">
    <name type="scientific">Pasteurella testudinis DSM 23072</name>
    <dbReference type="NCBI Taxonomy" id="1122938"/>
    <lineage>
        <taxon>Bacteria</taxon>
        <taxon>Pseudomonadati</taxon>
        <taxon>Pseudomonadota</taxon>
        <taxon>Gammaproteobacteria</taxon>
        <taxon>Pasteurellales</taxon>
        <taxon>Pasteurellaceae</taxon>
        <taxon>Pasteurella</taxon>
    </lineage>
</organism>
<dbReference type="RefSeq" id="WP_084256534.1">
    <property type="nucleotide sequence ID" value="NZ_FWWV01000009.1"/>
</dbReference>
<dbReference type="Pfam" id="PF11358">
    <property type="entry name" value="DUF3158"/>
    <property type="match status" value="1"/>
</dbReference>
<dbReference type="EMBL" id="FWWV01000009">
    <property type="protein sequence ID" value="SMB82315.1"/>
    <property type="molecule type" value="Genomic_DNA"/>
</dbReference>
<name>A0A1W1UME8_9PAST</name>
<dbReference type="InterPro" id="IPR021502">
    <property type="entry name" value="DUF3158"/>
</dbReference>
<keyword evidence="2" id="KW-1185">Reference proteome</keyword>
<proteinExistence type="predicted"/>
<evidence type="ECO:0000313" key="2">
    <source>
        <dbReference type="Proteomes" id="UP000192408"/>
    </source>
</evidence>
<dbReference type="STRING" id="1122938.SAMN05660772_02051"/>
<evidence type="ECO:0000313" key="1">
    <source>
        <dbReference type="EMBL" id="SMB82315.1"/>
    </source>
</evidence>
<reference evidence="2" key="1">
    <citation type="submission" date="2017-04" db="EMBL/GenBank/DDBJ databases">
        <authorList>
            <person name="Varghese N."/>
            <person name="Submissions S."/>
        </authorList>
    </citation>
    <scope>NUCLEOTIDE SEQUENCE [LARGE SCALE GENOMIC DNA]</scope>
    <source>
        <strain evidence="2">DSM 23072</strain>
    </source>
</reference>
<sequence length="169" mass="19146">MTSFIPADMYKNIAKNTALNGALKQLFSEFDTIGDYQLLTEQIYSIRQLLNAYQDDIIKQFRMSDFSLLPIYLIKDKASSSGGTFLRWRSALNGATGDSVWTTIVADDQQSAEIRQLLAAAEKNRILINMQVSVLNFMLRQLNDCTKKVKSVDETLHSSLFVTPEKPRL</sequence>